<protein>
    <submittedName>
        <fullName evidence="3">Uncharacterized protein</fullName>
    </submittedName>
</protein>
<proteinExistence type="predicted"/>
<dbReference type="Proteomes" id="UP000053864">
    <property type="component" value="Unassembled WGS sequence"/>
</dbReference>
<reference evidence="2" key="1">
    <citation type="submission" date="2013-11" db="EMBL/GenBank/DDBJ databases">
        <title>The Genome Sequence of Phytophthora parasitica CJ05E6.</title>
        <authorList>
            <consortium name="The Broad Institute Genomics Platform"/>
            <person name="Russ C."/>
            <person name="Tyler B."/>
            <person name="Panabieres F."/>
            <person name="Shan W."/>
            <person name="Tripathy S."/>
            <person name="Grunwald N."/>
            <person name="Machado M."/>
            <person name="Johnson C.S."/>
            <person name="Arredondo F."/>
            <person name="Hong C."/>
            <person name="Coffey M."/>
            <person name="Young S.K."/>
            <person name="Zeng Q."/>
            <person name="Gargeya S."/>
            <person name="Fitzgerald M."/>
            <person name="Abouelleil A."/>
            <person name="Alvarado L."/>
            <person name="Chapman S.B."/>
            <person name="Gainer-Dewar J."/>
            <person name="Goldberg J."/>
            <person name="Griggs A."/>
            <person name="Gujja S."/>
            <person name="Hansen M."/>
            <person name="Howarth C."/>
            <person name="Imamovic A."/>
            <person name="Ireland A."/>
            <person name="Larimer J."/>
            <person name="McCowan C."/>
            <person name="Murphy C."/>
            <person name="Pearson M."/>
            <person name="Poon T.W."/>
            <person name="Priest M."/>
            <person name="Roberts A."/>
            <person name="Saif S."/>
            <person name="Shea T."/>
            <person name="Sykes S."/>
            <person name="Wortman J."/>
            <person name="Nusbaum C."/>
            <person name="Birren B."/>
        </authorList>
    </citation>
    <scope>NUCLEOTIDE SEQUENCE [LARGE SCALE GENOMIC DNA]</scope>
    <source>
        <strain evidence="2">CJ05E6</strain>
    </source>
</reference>
<reference evidence="3" key="2">
    <citation type="submission" date="2013-11" db="EMBL/GenBank/DDBJ databases">
        <title>The Genome Sequence of Phytophthora parasitica IAC_01/95.</title>
        <authorList>
            <consortium name="The Broad Institute Genomics Platform"/>
            <person name="Russ C."/>
            <person name="Tyler B."/>
            <person name="Panabieres F."/>
            <person name="Shan W."/>
            <person name="Tripathy S."/>
            <person name="Grunwald N."/>
            <person name="Machado M."/>
            <person name="Johnson C.S."/>
            <person name="Arredondo F."/>
            <person name="Hong C."/>
            <person name="Coffey M."/>
            <person name="Young S.K."/>
            <person name="Zeng Q."/>
            <person name="Gargeya S."/>
            <person name="Fitzgerald M."/>
            <person name="Abouelleil A."/>
            <person name="Alvarado L."/>
            <person name="Chapman S.B."/>
            <person name="Gainer-Dewar J."/>
            <person name="Goldberg J."/>
            <person name="Griggs A."/>
            <person name="Gujja S."/>
            <person name="Hansen M."/>
            <person name="Howarth C."/>
            <person name="Imamovic A."/>
            <person name="Ireland A."/>
            <person name="Larimer J."/>
            <person name="McCowan C."/>
            <person name="Murphy C."/>
            <person name="Pearson M."/>
            <person name="Poon T.W."/>
            <person name="Priest M."/>
            <person name="Roberts A."/>
            <person name="Saif S."/>
            <person name="Shea T."/>
            <person name="Sykes S."/>
            <person name="Wortman J."/>
            <person name="Nusbaum C."/>
            <person name="Birren B."/>
        </authorList>
    </citation>
    <scope>NUCLEOTIDE SEQUENCE [LARGE SCALE GENOMIC DNA]</scope>
    <source>
        <strain evidence="3">IAC_01/95</strain>
    </source>
</reference>
<feature type="region of interest" description="Disordered" evidence="1">
    <location>
        <begin position="177"/>
        <end position="247"/>
    </location>
</feature>
<name>W2MF89_PHYNI</name>
<gene>
    <name evidence="3" type="ORF">L914_18689</name>
    <name evidence="2" type="ORF">L916_18770</name>
</gene>
<evidence type="ECO:0000313" key="3">
    <source>
        <dbReference type="EMBL" id="ETM34164.1"/>
    </source>
</evidence>
<dbReference type="Proteomes" id="UP000054532">
    <property type="component" value="Unassembled WGS sequence"/>
</dbReference>
<accession>W2MF89</accession>
<feature type="non-terminal residue" evidence="3">
    <location>
        <position position="1"/>
    </location>
</feature>
<evidence type="ECO:0000313" key="2">
    <source>
        <dbReference type="EMBL" id="ETL27728.1"/>
    </source>
</evidence>
<feature type="compositionally biased region" description="Acidic residues" evidence="1">
    <location>
        <begin position="236"/>
        <end position="247"/>
    </location>
</feature>
<dbReference type="EMBL" id="KI675870">
    <property type="protein sequence ID" value="ETL27728.1"/>
    <property type="molecule type" value="Genomic_DNA"/>
</dbReference>
<sequence>LSLCTAIIVSIYFTEKSFVTMARGSSASTYDPVSTHTTLEEAKLALHALDAFLYVTAYNYGAFGNGRVYRCISHEDCERRARILECSKDEEEIPVTFQLAVAGEHGDQITNRKRVGIDLSVKGEVDDLLARGMTPKKCLVTLQNKYADQPAMLVKIPDQGQVKNRLLTLRKHNWNIPGATTTSLPRRGRKRRGGWDESSESEYETETSTVDGDTSSKQSEEIATAEDDTSSKQPEEIDTVEVDSEEGDQFDKEQLMKEFAALPGRPVLWSITKKTKYIKDKSTDVVTEWTTGQVIGWQTKESCAPKWLVRFTDGEKKLFELEELVDEIREAAQLGLNVTGRPLDL</sequence>
<dbReference type="AlphaFoldDB" id="W2MF89"/>
<organism evidence="3">
    <name type="scientific">Phytophthora nicotianae</name>
    <name type="common">Potato buckeye rot agent</name>
    <name type="synonym">Phytophthora parasitica</name>
    <dbReference type="NCBI Taxonomy" id="4792"/>
    <lineage>
        <taxon>Eukaryota</taxon>
        <taxon>Sar</taxon>
        <taxon>Stramenopiles</taxon>
        <taxon>Oomycota</taxon>
        <taxon>Peronosporomycetes</taxon>
        <taxon>Peronosporales</taxon>
        <taxon>Peronosporaceae</taxon>
        <taxon>Phytophthora</taxon>
    </lineage>
</organism>
<dbReference type="EMBL" id="KI695820">
    <property type="protein sequence ID" value="ETM34164.1"/>
    <property type="molecule type" value="Genomic_DNA"/>
</dbReference>
<evidence type="ECO:0000256" key="1">
    <source>
        <dbReference type="SAM" id="MobiDB-lite"/>
    </source>
</evidence>
<dbReference type="VEuPathDB" id="FungiDB:PPTG_05532"/>